<gene>
    <name evidence="7" type="ORF">EFK50_09305</name>
</gene>
<dbReference type="GO" id="GO:0005886">
    <property type="term" value="C:plasma membrane"/>
    <property type="evidence" value="ECO:0007669"/>
    <property type="project" value="UniProtKB-SubCell"/>
</dbReference>
<feature type="transmembrane region" description="Helical" evidence="5">
    <location>
        <begin position="399"/>
        <end position="417"/>
    </location>
</feature>
<feature type="transmembrane region" description="Helical" evidence="5">
    <location>
        <begin position="301"/>
        <end position="319"/>
    </location>
</feature>
<dbReference type="InterPro" id="IPR036259">
    <property type="entry name" value="MFS_trans_sf"/>
</dbReference>
<feature type="transmembrane region" description="Helical" evidence="5">
    <location>
        <begin position="269"/>
        <end position="289"/>
    </location>
</feature>
<dbReference type="PANTHER" id="PTHR23528">
    <property type="match status" value="1"/>
</dbReference>
<dbReference type="Proteomes" id="UP000267128">
    <property type="component" value="Unassembled WGS sequence"/>
</dbReference>
<protein>
    <submittedName>
        <fullName evidence="7">MFS transporter</fullName>
    </submittedName>
</protein>
<feature type="transmembrane region" description="Helical" evidence="5">
    <location>
        <begin position="143"/>
        <end position="167"/>
    </location>
</feature>
<feature type="transmembrane region" description="Helical" evidence="5">
    <location>
        <begin position="325"/>
        <end position="352"/>
    </location>
</feature>
<evidence type="ECO:0000313" key="7">
    <source>
        <dbReference type="EMBL" id="RNL62014.1"/>
    </source>
</evidence>
<evidence type="ECO:0000259" key="6">
    <source>
        <dbReference type="PROSITE" id="PS50850"/>
    </source>
</evidence>
<dbReference type="RefSeq" id="WP_123227309.1">
    <property type="nucleotide sequence ID" value="NZ_RJSE01000007.1"/>
</dbReference>
<feature type="transmembrane region" description="Helical" evidence="5">
    <location>
        <begin position="83"/>
        <end position="104"/>
    </location>
</feature>
<reference evidence="7 8" key="1">
    <citation type="submission" date="2018-11" db="EMBL/GenBank/DDBJ databases">
        <authorList>
            <person name="Li F."/>
        </authorList>
    </citation>
    <scope>NUCLEOTIDE SEQUENCE [LARGE SCALE GENOMIC DNA]</scope>
    <source>
        <strain evidence="7 8">Gsoil 097</strain>
    </source>
</reference>
<dbReference type="PANTHER" id="PTHR23528:SF1">
    <property type="entry name" value="MAJOR FACILITATOR SUPERFAMILY (MFS) PROFILE DOMAIN-CONTAINING PROTEIN"/>
    <property type="match status" value="1"/>
</dbReference>
<comment type="subcellular location">
    <subcellularLocation>
        <location evidence="1">Cell membrane</location>
        <topology evidence="1">Multi-pass membrane protein</topology>
    </subcellularLocation>
</comment>
<dbReference type="InterPro" id="IPR011701">
    <property type="entry name" value="MFS"/>
</dbReference>
<dbReference type="GO" id="GO:0022857">
    <property type="term" value="F:transmembrane transporter activity"/>
    <property type="evidence" value="ECO:0007669"/>
    <property type="project" value="InterPro"/>
</dbReference>
<evidence type="ECO:0000256" key="4">
    <source>
        <dbReference type="ARBA" id="ARBA00023136"/>
    </source>
</evidence>
<dbReference type="Gene3D" id="1.20.1250.20">
    <property type="entry name" value="MFS general substrate transporter like domains"/>
    <property type="match status" value="1"/>
</dbReference>
<keyword evidence="4 5" id="KW-0472">Membrane</keyword>
<dbReference type="EMBL" id="RJSE01000007">
    <property type="protein sequence ID" value="RNL62014.1"/>
    <property type="molecule type" value="Genomic_DNA"/>
</dbReference>
<proteinExistence type="predicted"/>
<dbReference type="Pfam" id="PF07690">
    <property type="entry name" value="MFS_1"/>
    <property type="match status" value="1"/>
</dbReference>
<keyword evidence="8" id="KW-1185">Reference proteome</keyword>
<dbReference type="SUPFAM" id="SSF103473">
    <property type="entry name" value="MFS general substrate transporter"/>
    <property type="match status" value="1"/>
</dbReference>
<keyword evidence="2 5" id="KW-0812">Transmembrane</keyword>
<dbReference type="PROSITE" id="PS50850">
    <property type="entry name" value="MFS"/>
    <property type="match status" value="1"/>
</dbReference>
<feature type="transmembrane region" description="Helical" evidence="5">
    <location>
        <begin position="239"/>
        <end position="257"/>
    </location>
</feature>
<evidence type="ECO:0000313" key="8">
    <source>
        <dbReference type="Proteomes" id="UP000267128"/>
    </source>
</evidence>
<name>A0A3N0CEX6_9ACTN</name>
<feature type="transmembrane region" description="Helical" evidence="5">
    <location>
        <begin position="52"/>
        <end position="71"/>
    </location>
</feature>
<feature type="transmembrane region" description="Helical" evidence="5">
    <location>
        <begin position="179"/>
        <end position="199"/>
    </location>
</feature>
<accession>A0A3N0CEX6</accession>
<sequence>MSDHRVRPATIAALCITEFAALGALVVPAIIALQLRVRELESTLTPESRLSWVTTCGAVSAMLAGPIFGWLSDASARRHGHRATWIIGGAVAGLGCAVVAANVTTLPALVLAWIGVQVSYSATFAALFGSLSDFVPARDRARVSGLFAASGIASVAFGGALVAMLLSGHLGAALENPKSVFLAMAVLAVPTSAFTSWHLRSLGRAAGPIVVEPPAEKPGVVKTLIGAGGWFWWLLAQRVLVQAAYTCMTVYAVLYLVRRTGEEAHDAAVLVAIATAIGGTMGVLVAAGGARSLARRIGYKAALGVGILCLVTATALMSLSTSQSAFVVAHVLAGSGLGTYLALDLVVALTLLPTASAGRLLGYFTTARKIPQSVVPAIAPALLAIGSGDLLGVDRSQNYFALLIFGSALGVVALGLLGRLTVPDKNEHAPALTAESR</sequence>
<feature type="domain" description="Major facilitator superfamily (MFS) profile" evidence="6">
    <location>
        <begin position="222"/>
        <end position="437"/>
    </location>
</feature>
<evidence type="ECO:0000256" key="1">
    <source>
        <dbReference type="ARBA" id="ARBA00004651"/>
    </source>
</evidence>
<comment type="caution">
    <text evidence="7">The sequence shown here is derived from an EMBL/GenBank/DDBJ whole genome shotgun (WGS) entry which is preliminary data.</text>
</comment>
<keyword evidence="3 5" id="KW-1133">Transmembrane helix</keyword>
<feature type="transmembrane region" description="Helical" evidence="5">
    <location>
        <begin position="12"/>
        <end position="32"/>
    </location>
</feature>
<feature type="transmembrane region" description="Helical" evidence="5">
    <location>
        <begin position="373"/>
        <end position="393"/>
    </location>
</feature>
<dbReference type="InterPro" id="IPR020846">
    <property type="entry name" value="MFS_dom"/>
</dbReference>
<evidence type="ECO:0000256" key="2">
    <source>
        <dbReference type="ARBA" id="ARBA00022692"/>
    </source>
</evidence>
<dbReference type="CDD" id="cd06174">
    <property type="entry name" value="MFS"/>
    <property type="match status" value="1"/>
</dbReference>
<organism evidence="7 8">
    <name type="scientific">Nocardioides marmoriginsengisoli</name>
    <dbReference type="NCBI Taxonomy" id="661483"/>
    <lineage>
        <taxon>Bacteria</taxon>
        <taxon>Bacillati</taxon>
        <taxon>Actinomycetota</taxon>
        <taxon>Actinomycetes</taxon>
        <taxon>Propionibacteriales</taxon>
        <taxon>Nocardioidaceae</taxon>
        <taxon>Nocardioides</taxon>
    </lineage>
</organism>
<evidence type="ECO:0000256" key="3">
    <source>
        <dbReference type="ARBA" id="ARBA00022989"/>
    </source>
</evidence>
<evidence type="ECO:0000256" key="5">
    <source>
        <dbReference type="SAM" id="Phobius"/>
    </source>
</evidence>
<dbReference type="AlphaFoldDB" id="A0A3N0CEX6"/>
<feature type="transmembrane region" description="Helical" evidence="5">
    <location>
        <begin position="110"/>
        <end position="131"/>
    </location>
</feature>
<dbReference type="OrthoDB" id="7584869at2"/>